<dbReference type="InterPro" id="IPR036249">
    <property type="entry name" value="Thioredoxin-like_sf"/>
</dbReference>
<feature type="region of interest" description="Disordered" evidence="1">
    <location>
        <begin position="240"/>
        <end position="271"/>
    </location>
</feature>
<dbReference type="SFLD" id="SFLDS00019">
    <property type="entry name" value="Glutathione_Transferase_(cytos"/>
    <property type="match status" value="1"/>
</dbReference>
<dbReference type="AlphaFoldDB" id="A0A6A6JUI0"/>
<evidence type="ECO:0000259" key="3">
    <source>
        <dbReference type="PROSITE" id="PS50405"/>
    </source>
</evidence>
<dbReference type="Pfam" id="PF00043">
    <property type="entry name" value="GST_C"/>
    <property type="match status" value="1"/>
</dbReference>
<evidence type="ECO:0008006" key="6">
    <source>
        <dbReference type="Google" id="ProtNLM"/>
    </source>
</evidence>
<reference evidence="4" key="1">
    <citation type="journal article" date="2020" name="Stud. Mycol.">
        <title>101 Dothideomycetes genomes: a test case for predicting lifestyles and emergence of pathogens.</title>
        <authorList>
            <person name="Haridas S."/>
            <person name="Albert R."/>
            <person name="Binder M."/>
            <person name="Bloem J."/>
            <person name="Labutti K."/>
            <person name="Salamov A."/>
            <person name="Andreopoulos B."/>
            <person name="Baker S."/>
            <person name="Barry K."/>
            <person name="Bills G."/>
            <person name="Bluhm B."/>
            <person name="Cannon C."/>
            <person name="Castanera R."/>
            <person name="Culley D."/>
            <person name="Daum C."/>
            <person name="Ezra D."/>
            <person name="Gonzalez J."/>
            <person name="Henrissat B."/>
            <person name="Kuo A."/>
            <person name="Liang C."/>
            <person name="Lipzen A."/>
            <person name="Lutzoni F."/>
            <person name="Magnuson J."/>
            <person name="Mondo S."/>
            <person name="Nolan M."/>
            <person name="Ohm R."/>
            <person name="Pangilinan J."/>
            <person name="Park H.-J."/>
            <person name="Ramirez L."/>
            <person name="Alfaro M."/>
            <person name="Sun H."/>
            <person name="Tritt A."/>
            <person name="Yoshinaga Y."/>
            <person name="Zwiers L.-H."/>
            <person name="Turgeon B."/>
            <person name="Goodwin S."/>
            <person name="Spatafora J."/>
            <person name="Crous P."/>
            <person name="Grigoriev I."/>
        </authorList>
    </citation>
    <scope>NUCLEOTIDE SEQUENCE</scope>
    <source>
        <strain evidence="4">CBS 379.55</strain>
    </source>
</reference>
<evidence type="ECO:0000256" key="1">
    <source>
        <dbReference type="SAM" id="MobiDB-lite"/>
    </source>
</evidence>
<dbReference type="PROSITE" id="PS50404">
    <property type="entry name" value="GST_NTER"/>
    <property type="match status" value="1"/>
</dbReference>
<feature type="domain" description="GST N-terminal" evidence="2">
    <location>
        <begin position="1"/>
        <end position="96"/>
    </location>
</feature>
<keyword evidence="5" id="KW-1185">Reference proteome</keyword>
<protein>
    <recommendedName>
        <fullName evidence="6">Maleylacetoacetate isomerase</fullName>
    </recommendedName>
</protein>
<dbReference type="PANTHER" id="PTHR42673:SF4">
    <property type="entry name" value="MALEYLACETOACETATE ISOMERASE"/>
    <property type="match status" value="1"/>
</dbReference>
<dbReference type="GO" id="GO:0005739">
    <property type="term" value="C:mitochondrion"/>
    <property type="evidence" value="ECO:0007669"/>
    <property type="project" value="TreeGrafter"/>
</dbReference>
<proteinExistence type="predicted"/>
<dbReference type="SUPFAM" id="SSF52833">
    <property type="entry name" value="Thioredoxin-like"/>
    <property type="match status" value="1"/>
</dbReference>
<dbReference type="GO" id="GO:0016034">
    <property type="term" value="F:maleylacetoacetate isomerase activity"/>
    <property type="evidence" value="ECO:0007669"/>
    <property type="project" value="TreeGrafter"/>
</dbReference>
<dbReference type="Pfam" id="PF13409">
    <property type="entry name" value="GST_N_2"/>
    <property type="match status" value="1"/>
</dbReference>
<dbReference type="Gene3D" id="3.40.30.10">
    <property type="entry name" value="Glutaredoxin"/>
    <property type="match status" value="1"/>
</dbReference>
<accession>A0A6A6JUI0</accession>
<organism evidence="4 5">
    <name type="scientific">Westerdykella ornata</name>
    <dbReference type="NCBI Taxonomy" id="318751"/>
    <lineage>
        <taxon>Eukaryota</taxon>
        <taxon>Fungi</taxon>
        <taxon>Dikarya</taxon>
        <taxon>Ascomycota</taxon>
        <taxon>Pezizomycotina</taxon>
        <taxon>Dothideomycetes</taxon>
        <taxon>Pleosporomycetidae</taxon>
        <taxon>Pleosporales</taxon>
        <taxon>Sporormiaceae</taxon>
        <taxon>Westerdykella</taxon>
    </lineage>
</organism>
<dbReference type="Gene3D" id="1.20.1050.10">
    <property type="match status" value="1"/>
</dbReference>
<dbReference type="InterPro" id="IPR036282">
    <property type="entry name" value="Glutathione-S-Trfase_C_sf"/>
</dbReference>
<dbReference type="GeneID" id="54553839"/>
<feature type="domain" description="GST C-terminal" evidence="3">
    <location>
        <begin position="105"/>
        <end position="255"/>
    </location>
</feature>
<dbReference type="Proteomes" id="UP000800097">
    <property type="component" value="Unassembled WGS sequence"/>
</dbReference>
<dbReference type="InterPro" id="IPR040079">
    <property type="entry name" value="Glutathione_S-Trfase"/>
</dbReference>
<evidence type="ECO:0000313" key="5">
    <source>
        <dbReference type="Proteomes" id="UP000800097"/>
    </source>
</evidence>
<dbReference type="InterPro" id="IPR004045">
    <property type="entry name" value="Glutathione_S-Trfase_N"/>
</dbReference>
<feature type="compositionally biased region" description="Polar residues" evidence="1">
    <location>
        <begin position="19"/>
        <end position="30"/>
    </location>
</feature>
<dbReference type="InterPro" id="IPR010987">
    <property type="entry name" value="Glutathione-S-Trfase_C-like"/>
</dbReference>
<evidence type="ECO:0000259" key="2">
    <source>
        <dbReference type="PROSITE" id="PS50404"/>
    </source>
</evidence>
<dbReference type="PROSITE" id="PS50405">
    <property type="entry name" value="GST_CTER"/>
    <property type="match status" value="1"/>
</dbReference>
<feature type="compositionally biased region" description="Basic and acidic residues" evidence="1">
    <location>
        <begin position="240"/>
        <end position="253"/>
    </location>
</feature>
<dbReference type="SUPFAM" id="SSF47616">
    <property type="entry name" value="GST C-terminal domain-like"/>
    <property type="match status" value="1"/>
</dbReference>
<evidence type="ECO:0000313" key="4">
    <source>
        <dbReference type="EMBL" id="KAF2279406.1"/>
    </source>
</evidence>
<dbReference type="GO" id="GO:0004364">
    <property type="term" value="F:glutathione transferase activity"/>
    <property type="evidence" value="ECO:0007669"/>
    <property type="project" value="TreeGrafter"/>
</dbReference>
<dbReference type="EMBL" id="ML986486">
    <property type="protein sequence ID" value="KAF2279406.1"/>
    <property type="molecule type" value="Genomic_DNA"/>
</dbReference>
<dbReference type="InterPro" id="IPR004046">
    <property type="entry name" value="GST_C"/>
</dbReference>
<sequence>MARPISKQLLRRPNPHSPLPQTHPLTTTFVSLDPSTTWPPPTITSLNPSAKVPILSITPPNSTTGNEGGEDGKNPIILTQSPAILEYLEETFPSRTPLLPRAPHEWQKRAKVRELVSLICTDIQPPTNQSCLLLINHLSTSLATSVLPESSSLAPFTPQNPSPGKLFAVQILTSGLAAYDALIAECAGKFSVGDEVTLADVCLVPAVLMAEGYGVDFNEERFARVRRVFEECMGMWEFREGSRREGEEKRHPCGLEQENPRVGSEERGAEE</sequence>
<gene>
    <name evidence="4" type="ORF">EI97DRAFT_455655</name>
</gene>
<dbReference type="PANTHER" id="PTHR42673">
    <property type="entry name" value="MALEYLACETOACETATE ISOMERASE"/>
    <property type="match status" value="1"/>
</dbReference>
<name>A0A6A6JUI0_WESOR</name>
<dbReference type="GO" id="GO:0006749">
    <property type="term" value="P:glutathione metabolic process"/>
    <property type="evidence" value="ECO:0007669"/>
    <property type="project" value="TreeGrafter"/>
</dbReference>
<feature type="region of interest" description="Disordered" evidence="1">
    <location>
        <begin position="1"/>
        <end position="74"/>
    </location>
</feature>
<dbReference type="OrthoDB" id="202840at2759"/>
<dbReference type="RefSeq" id="XP_033656945.1">
    <property type="nucleotide sequence ID" value="XM_033800664.1"/>
</dbReference>
<dbReference type="GO" id="GO:0006559">
    <property type="term" value="P:L-phenylalanine catabolic process"/>
    <property type="evidence" value="ECO:0007669"/>
    <property type="project" value="TreeGrafter"/>
</dbReference>